<evidence type="ECO:0000313" key="3">
    <source>
        <dbReference type="Proteomes" id="UP001417504"/>
    </source>
</evidence>
<keyword evidence="3" id="KW-1185">Reference proteome</keyword>
<dbReference type="PANTHER" id="PTHR31374:SF228">
    <property type="entry name" value="SAUR FAMILY PROTEIN"/>
    <property type="match status" value="1"/>
</dbReference>
<organism evidence="2 3">
    <name type="scientific">Stephania japonica</name>
    <dbReference type="NCBI Taxonomy" id="461633"/>
    <lineage>
        <taxon>Eukaryota</taxon>
        <taxon>Viridiplantae</taxon>
        <taxon>Streptophyta</taxon>
        <taxon>Embryophyta</taxon>
        <taxon>Tracheophyta</taxon>
        <taxon>Spermatophyta</taxon>
        <taxon>Magnoliopsida</taxon>
        <taxon>Ranunculales</taxon>
        <taxon>Menispermaceae</taxon>
        <taxon>Menispermoideae</taxon>
        <taxon>Cissampelideae</taxon>
        <taxon>Stephania</taxon>
    </lineage>
</organism>
<evidence type="ECO:0000256" key="1">
    <source>
        <dbReference type="ARBA" id="ARBA00006974"/>
    </source>
</evidence>
<dbReference type="PANTHER" id="PTHR31374">
    <property type="entry name" value="AUXIN-INDUCED PROTEIN-LIKE-RELATED"/>
    <property type="match status" value="1"/>
</dbReference>
<evidence type="ECO:0008006" key="4">
    <source>
        <dbReference type="Google" id="ProtNLM"/>
    </source>
</evidence>
<dbReference type="AlphaFoldDB" id="A0AAP0I7W3"/>
<dbReference type="Proteomes" id="UP001417504">
    <property type="component" value="Unassembled WGS sequence"/>
</dbReference>
<comment type="caution">
    <text evidence="2">The sequence shown here is derived from an EMBL/GenBank/DDBJ whole genome shotgun (WGS) entry which is preliminary data.</text>
</comment>
<name>A0AAP0I7W3_9MAGN</name>
<proteinExistence type="inferred from homology"/>
<gene>
    <name evidence="2" type="ORF">Sjap_018310</name>
</gene>
<sequence>MLFVPQRILHSDEEEAKRKEKKKMKAKKGWLAVKVGLEDDRLERFAIPMYYLHNPLFKPLMERAKETYGYSTSGPLRLPCSVDEFISLRSRIEGQTSWSLGLAYDQHSRYLKPV</sequence>
<evidence type="ECO:0000313" key="2">
    <source>
        <dbReference type="EMBL" id="KAK9110250.1"/>
    </source>
</evidence>
<comment type="similarity">
    <text evidence="1">Belongs to the ARG7 family.</text>
</comment>
<reference evidence="2 3" key="1">
    <citation type="submission" date="2024-01" db="EMBL/GenBank/DDBJ databases">
        <title>Genome assemblies of Stephania.</title>
        <authorList>
            <person name="Yang L."/>
        </authorList>
    </citation>
    <scope>NUCLEOTIDE SEQUENCE [LARGE SCALE GENOMIC DNA]</scope>
    <source>
        <strain evidence="2">QJT</strain>
        <tissue evidence="2">Leaf</tissue>
    </source>
</reference>
<dbReference type="Pfam" id="PF02519">
    <property type="entry name" value="Auxin_inducible"/>
    <property type="match status" value="1"/>
</dbReference>
<dbReference type="InterPro" id="IPR003676">
    <property type="entry name" value="SAUR_fam"/>
</dbReference>
<dbReference type="EMBL" id="JBBNAE010000007">
    <property type="protein sequence ID" value="KAK9110250.1"/>
    <property type="molecule type" value="Genomic_DNA"/>
</dbReference>
<accession>A0AAP0I7W3</accession>
<dbReference type="GO" id="GO:0009733">
    <property type="term" value="P:response to auxin"/>
    <property type="evidence" value="ECO:0007669"/>
    <property type="project" value="InterPro"/>
</dbReference>
<protein>
    <recommendedName>
        <fullName evidence="4">Small auxin up regulated protein</fullName>
    </recommendedName>
</protein>